<feature type="DNA-binding region" description="H-T-H motif" evidence="2">
    <location>
        <begin position="22"/>
        <end position="41"/>
    </location>
</feature>
<evidence type="ECO:0000256" key="1">
    <source>
        <dbReference type="ARBA" id="ARBA00023125"/>
    </source>
</evidence>
<protein>
    <submittedName>
        <fullName evidence="4">TetR family transcriptional regulator</fullName>
    </submittedName>
</protein>
<feature type="domain" description="HTH tetR-type" evidence="3">
    <location>
        <begin position="1"/>
        <end position="59"/>
    </location>
</feature>
<dbReference type="RefSeq" id="WP_074662871.1">
    <property type="nucleotide sequence ID" value="NZ_MUGV01000028.1"/>
</dbReference>
<keyword evidence="1 2" id="KW-0238">DNA-binding</keyword>
<proteinExistence type="predicted"/>
<dbReference type="EMBL" id="MUGV01000028">
    <property type="protein sequence ID" value="OXA77413.1"/>
    <property type="molecule type" value="Genomic_DNA"/>
</dbReference>
<dbReference type="Gene3D" id="1.10.357.10">
    <property type="entry name" value="Tetracycline Repressor, domain 2"/>
    <property type="match status" value="1"/>
</dbReference>
<accession>A0ABX4BM98</accession>
<dbReference type="PROSITE" id="PS50977">
    <property type="entry name" value="HTH_TETR_2"/>
    <property type="match status" value="1"/>
</dbReference>
<gene>
    <name evidence="4" type="ORF">B0A65_16325</name>
</gene>
<keyword evidence="5" id="KW-1185">Reference proteome</keyword>
<sequence>MKDKIKLRAIDMFLTLGFKTVTMDCIAINLGISKKTLYNHFDNKEELIIESTKLLSHYISDAINAIKTKNYNAIEENFEIKKMFSDLFKTSDTHSIYELKVYYPEIYYTIINREKERYLVNFRENIKKGINEDLYRKNINIELYVFFYYKLLFQIKEKSHSQKDFIREEIELFEYHIRSMATAKGINELEKQLTKLLN</sequence>
<evidence type="ECO:0000256" key="2">
    <source>
        <dbReference type="PROSITE-ProRule" id="PRU00335"/>
    </source>
</evidence>
<dbReference type="InterPro" id="IPR009057">
    <property type="entry name" value="Homeodomain-like_sf"/>
</dbReference>
<dbReference type="PRINTS" id="PR00455">
    <property type="entry name" value="HTHTETR"/>
</dbReference>
<organism evidence="4 5">
    <name type="scientific">Flavobacterium frigidimaris</name>
    <dbReference type="NCBI Taxonomy" id="262320"/>
    <lineage>
        <taxon>Bacteria</taxon>
        <taxon>Pseudomonadati</taxon>
        <taxon>Bacteroidota</taxon>
        <taxon>Flavobacteriia</taxon>
        <taxon>Flavobacteriales</taxon>
        <taxon>Flavobacteriaceae</taxon>
        <taxon>Flavobacterium</taxon>
    </lineage>
</organism>
<dbReference type="Proteomes" id="UP000198382">
    <property type="component" value="Unassembled WGS sequence"/>
</dbReference>
<evidence type="ECO:0000259" key="3">
    <source>
        <dbReference type="PROSITE" id="PS50977"/>
    </source>
</evidence>
<comment type="caution">
    <text evidence="4">The sequence shown here is derived from an EMBL/GenBank/DDBJ whole genome shotgun (WGS) entry which is preliminary data.</text>
</comment>
<dbReference type="Pfam" id="PF00440">
    <property type="entry name" value="TetR_N"/>
    <property type="match status" value="1"/>
</dbReference>
<evidence type="ECO:0000313" key="4">
    <source>
        <dbReference type="EMBL" id="OXA77413.1"/>
    </source>
</evidence>
<reference evidence="4 5" key="1">
    <citation type="submission" date="2016-11" db="EMBL/GenBank/DDBJ databases">
        <title>Whole genomes of Flavobacteriaceae.</title>
        <authorList>
            <person name="Stine C."/>
            <person name="Li C."/>
            <person name="Tadesse D."/>
        </authorList>
    </citation>
    <scope>NUCLEOTIDE SEQUENCE [LARGE SCALE GENOMIC DNA]</scope>
    <source>
        <strain evidence="4 5">DSM 15937</strain>
    </source>
</reference>
<evidence type="ECO:0000313" key="5">
    <source>
        <dbReference type="Proteomes" id="UP000198382"/>
    </source>
</evidence>
<dbReference type="SUPFAM" id="SSF46689">
    <property type="entry name" value="Homeodomain-like"/>
    <property type="match status" value="1"/>
</dbReference>
<name>A0ABX4BM98_FLAFR</name>
<dbReference type="InterPro" id="IPR001647">
    <property type="entry name" value="HTH_TetR"/>
</dbReference>